<feature type="compositionally biased region" description="Basic and acidic residues" evidence="2">
    <location>
        <begin position="853"/>
        <end position="873"/>
    </location>
</feature>
<feature type="coiled-coil region" evidence="1">
    <location>
        <begin position="695"/>
        <end position="753"/>
    </location>
</feature>
<feature type="compositionally biased region" description="Acidic residues" evidence="2">
    <location>
        <begin position="778"/>
        <end position="795"/>
    </location>
</feature>
<feature type="region of interest" description="Disordered" evidence="2">
    <location>
        <begin position="774"/>
        <end position="800"/>
    </location>
</feature>
<name>A0A8J4G1J0_9CHLO</name>
<evidence type="ECO:0000256" key="3">
    <source>
        <dbReference type="SAM" id="SignalP"/>
    </source>
</evidence>
<feature type="compositionally biased region" description="Acidic residues" evidence="2">
    <location>
        <begin position="595"/>
        <end position="622"/>
    </location>
</feature>
<accession>A0A8J4G1J0</accession>
<feature type="chain" id="PRO_5035178588" evidence="3">
    <location>
        <begin position="17"/>
        <end position="893"/>
    </location>
</feature>
<reference evidence="4" key="1">
    <citation type="journal article" date="2021" name="Proc. Natl. Acad. Sci. U.S.A.">
        <title>Three genomes in the algal genus Volvox reveal the fate of a haploid sex-determining region after a transition to homothallism.</title>
        <authorList>
            <person name="Yamamoto K."/>
            <person name="Hamaji T."/>
            <person name="Kawai-Toyooka H."/>
            <person name="Matsuzaki R."/>
            <person name="Takahashi F."/>
            <person name="Nishimura Y."/>
            <person name="Kawachi M."/>
            <person name="Noguchi H."/>
            <person name="Minakuchi Y."/>
            <person name="Umen J.G."/>
            <person name="Toyoda A."/>
            <person name="Nozaki H."/>
        </authorList>
    </citation>
    <scope>NUCLEOTIDE SEQUENCE</scope>
    <source>
        <strain evidence="4">NIES-3785</strain>
    </source>
</reference>
<evidence type="ECO:0000313" key="5">
    <source>
        <dbReference type="Proteomes" id="UP000722791"/>
    </source>
</evidence>
<comment type="caution">
    <text evidence="4">The sequence shown here is derived from an EMBL/GenBank/DDBJ whole genome shotgun (WGS) entry which is preliminary data.</text>
</comment>
<feature type="region of interest" description="Disordered" evidence="2">
    <location>
        <begin position="495"/>
        <end position="520"/>
    </location>
</feature>
<evidence type="ECO:0000313" key="4">
    <source>
        <dbReference type="EMBL" id="GIL97972.1"/>
    </source>
</evidence>
<feature type="region of interest" description="Disordered" evidence="2">
    <location>
        <begin position="316"/>
        <end position="349"/>
    </location>
</feature>
<keyword evidence="3" id="KW-0732">Signal</keyword>
<organism evidence="4 5">
    <name type="scientific">Volvox reticuliferus</name>
    <dbReference type="NCBI Taxonomy" id="1737510"/>
    <lineage>
        <taxon>Eukaryota</taxon>
        <taxon>Viridiplantae</taxon>
        <taxon>Chlorophyta</taxon>
        <taxon>core chlorophytes</taxon>
        <taxon>Chlorophyceae</taxon>
        <taxon>CS clade</taxon>
        <taxon>Chlamydomonadales</taxon>
        <taxon>Volvocaceae</taxon>
        <taxon>Volvox</taxon>
    </lineage>
</organism>
<feature type="region of interest" description="Disordered" evidence="2">
    <location>
        <begin position="129"/>
        <end position="193"/>
    </location>
</feature>
<protein>
    <submittedName>
        <fullName evidence="4">Uncharacterized protein</fullName>
    </submittedName>
</protein>
<feature type="compositionally biased region" description="Low complexity" evidence="2">
    <location>
        <begin position="151"/>
        <end position="164"/>
    </location>
</feature>
<sequence length="893" mass="94246">MVVAMRMLELWVAVGCSPTPADLMALYDGATLEEHPRCCADLAEQLPALLVAEEVSREQLLEMLVTLANVCLRPGNPDSEAADRVVTIMEDNKLQVPADIYSGLEAALNGRPRMRDSVMGVAGGRVEADLTGSGLESSMSVGDEEDEEAAGEGVLAGVLGSGDDAVGGEGEEAAGEEEGLEEGMEEEAEEGAGDELELYGEYEEDTGALEAEQVERLFQQDGEEDDAWLDELDEPADVEEVRAAAELEAAAARQADFVAGTLAAVRARSPYAAALLERQLAAMEAVQEVLDAVEDKIKMQALPAEAGAEAGGLVPYGGGELGEDEAEEVDEADGWEGEDGGEEEDEEDENLETLGAMAAEAEWDAAAVLELPPAVLAEAAAATEAELDATVGLEEEDRAVLRRIAAKATVLAQLSAINDLAAEAHPDGLAAAEAEVAAALQRIQKAMMEGAAATSIIAAAAAAEGETAETLAEAAADQAGVDAVGVELEALEDEEWLQEGEEEEEDVLRPEHLEPGVDDSALDGQTAQMLQNVMAEAEELLAAEEEAETGEEENAGVTAEGNDFDGFTVGADEAAQDAAVLRRMMAAAESQGPDLTEEQQEVELQEGPSEEPQEPDGDEDLAADAPELAMGWRLNDRFMDTFAAVLRERAAAAAEQGIVDDSPEVATVDALLAMANGYRPHGFDGEEEDLEPEGEEEVDEDLEAVQQEARAALQRLEEEMGGPGEAAAREAAEQALEEVLAVQTERYEEAEAMAEETPRVLVRPWALAAAEGAIEGNGEWEEEEGEEDAAEEGEGGFEVTEAVQPEAAATLLQRMRPTFGPVYVAEPKGYGEAEAEPGGPTIALAEAEPEVDSWQRKKQEEGQMRAEQEEPPVRGKGSGRAGSSGGRPRKSPR</sequence>
<evidence type="ECO:0000256" key="2">
    <source>
        <dbReference type="SAM" id="MobiDB-lite"/>
    </source>
</evidence>
<feature type="compositionally biased region" description="Low complexity" evidence="2">
    <location>
        <begin position="830"/>
        <end position="840"/>
    </location>
</feature>
<proteinExistence type="predicted"/>
<feature type="compositionally biased region" description="Acidic residues" evidence="2">
    <location>
        <begin position="544"/>
        <end position="554"/>
    </location>
</feature>
<evidence type="ECO:0000256" key="1">
    <source>
        <dbReference type="SAM" id="Coils"/>
    </source>
</evidence>
<dbReference type="EMBL" id="BNCQ01000005">
    <property type="protein sequence ID" value="GIL97972.1"/>
    <property type="molecule type" value="Genomic_DNA"/>
</dbReference>
<feature type="compositionally biased region" description="Acidic residues" evidence="2">
    <location>
        <begin position="495"/>
        <end position="506"/>
    </location>
</feature>
<feature type="region of interest" description="Disordered" evidence="2">
    <location>
        <begin position="585"/>
        <end position="628"/>
    </location>
</feature>
<dbReference type="Proteomes" id="UP000722791">
    <property type="component" value="Unassembled WGS sequence"/>
</dbReference>
<gene>
    <name evidence="4" type="ORF">Vretimale_3523</name>
</gene>
<feature type="signal peptide" evidence="3">
    <location>
        <begin position="1"/>
        <end position="16"/>
    </location>
</feature>
<feature type="compositionally biased region" description="Acidic residues" evidence="2">
    <location>
        <begin position="321"/>
        <end position="349"/>
    </location>
</feature>
<keyword evidence="1" id="KW-0175">Coiled coil</keyword>
<feature type="region of interest" description="Disordered" evidence="2">
    <location>
        <begin position="830"/>
        <end position="893"/>
    </location>
</feature>
<feature type="compositionally biased region" description="Gly residues" evidence="2">
    <location>
        <begin position="876"/>
        <end position="885"/>
    </location>
</feature>
<dbReference type="AlphaFoldDB" id="A0A8J4G1J0"/>
<feature type="compositionally biased region" description="Acidic residues" evidence="2">
    <location>
        <begin position="169"/>
        <end position="193"/>
    </location>
</feature>
<feature type="region of interest" description="Disordered" evidence="2">
    <location>
        <begin position="544"/>
        <end position="563"/>
    </location>
</feature>